<evidence type="ECO:0000256" key="1">
    <source>
        <dbReference type="ARBA" id="ARBA00004196"/>
    </source>
</evidence>
<protein>
    <submittedName>
        <fullName evidence="5">Redoxin domain protein</fullName>
    </submittedName>
</protein>
<proteinExistence type="predicted"/>
<keyword evidence="2" id="KW-0201">Cytochrome c-type biogenesis</keyword>
<dbReference type="InParanoid" id="Q01VR1"/>
<dbReference type="KEGG" id="sus:Acid_5304"/>
<dbReference type="STRING" id="234267.Acid_5304"/>
<evidence type="ECO:0000259" key="4">
    <source>
        <dbReference type="PROSITE" id="PS51352"/>
    </source>
</evidence>
<evidence type="ECO:0000313" key="5">
    <source>
        <dbReference type="EMBL" id="ABJ86254.1"/>
    </source>
</evidence>
<comment type="subcellular location">
    <subcellularLocation>
        <location evidence="1">Cell envelope</location>
    </subcellularLocation>
</comment>
<dbReference type="PANTHER" id="PTHR42852">
    <property type="entry name" value="THIOL:DISULFIDE INTERCHANGE PROTEIN DSBE"/>
    <property type="match status" value="1"/>
</dbReference>
<dbReference type="CDD" id="cd02966">
    <property type="entry name" value="TlpA_like_family"/>
    <property type="match status" value="1"/>
</dbReference>
<dbReference type="GO" id="GO:0016491">
    <property type="term" value="F:oxidoreductase activity"/>
    <property type="evidence" value="ECO:0007669"/>
    <property type="project" value="InterPro"/>
</dbReference>
<name>Q01VR1_SOLUE</name>
<dbReference type="InterPro" id="IPR036249">
    <property type="entry name" value="Thioredoxin-like_sf"/>
</dbReference>
<dbReference type="SUPFAM" id="SSF52833">
    <property type="entry name" value="Thioredoxin-like"/>
    <property type="match status" value="2"/>
</dbReference>
<dbReference type="PROSITE" id="PS00194">
    <property type="entry name" value="THIOREDOXIN_1"/>
    <property type="match status" value="1"/>
</dbReference>
<evidence type="ECO:0000256" key="2">
    <source>
        <dbReference type="ARBA" id="ARBA00022748"/>
    </source>
</evidence>
<dbReference type="HOGENOM" id="CLU_1146582_0_0_0"/>
<dbReference type="GO" id="GO:0017004">
    <property type="term" value="P:cytochrome complex assembly"/>
    <property type="evidence" value="ECO:0007669"/>
    <property type="project" value="UniProtKB-KW"/>
</dbReference>
<dbReference type="InterPro" id="IPR013740">
    <property type="entry name" value="Redoxin"/>
</dbReference>
<dbReference type="InterPro" id="IPR013766">
    <property type="entry name" value="Thioredoxin_domain"/>
</dbReference>
<organism evidence="5">
    <name type="scientific">Solibacter usitatus (strain Ellin6076)</name>
    <dbReference type="NCBI Taxonomy" id="234267"/>
    <lineage>
        <taxon>Bacteria</taxon>
        <taxon>Pseudomonadati</taxon>
        <taxon>Acidobacteriota</taxon>
        <taxon>Terriglobia</taxon>
        <taxon>Bryobacterales</taxon>
        <taxon>Solibacteraceae</taxon>
        <taxon>Candidatus Solibacter</taxon>
    </lineage>
</organism>
<dbReference type="InterPro" id="IPR050553">
    <property type="entry name" value="Thioredoxin_ResA/DsbE_sf"/>
</dbReference>
<dbReference type="Gene3D" id="3.40.30.10">
    <property type="entry name" value="Glutaredoxin"/>
    <property type="match status" value="1"/>
</dbReference>
<evidence type="ECO:0000256" key="3">
    <source>
        <dbReference type="ARBA" id="ARBA00023284"/>
    </source>
</evidence>
<reference evidence="5" key="1">
    <citation type="submission" date="2006-10" db="EMBL/GenBank/DDBJ databases">
        <title>Complete sequence of Solibacter usitatus Ellin6076.</title>
        <authorList>
            <consortium name="US DOE Joint Genome Institute"/>
            <person name="Copeland A."/>
            <person name="Lucas S."/>
            <person name="Lapidus A."/>
            <person name="Barry K."/>
            <person name="Detter J.C."/>
            <person name="Glavina del Rio T."/>
            <person name="Hammon N."/>
            <person name="Israni S."/>
            <person name="Dalin E."/>
            <person name="Tice H."/>
            <person name="Pitluck S."/>
            <person name="Thompson L.S."/>
            <person name="Brettin T."/>
            <person name="Bruce D."/>
            <person name="Han C."/>
            <person name="Tapia R."/>
            <person name="Gilna P."/>
            <person name="Schmutz J."/>
            <person name="Larimer F."/>
            <person name="Land M."/>
            <person name="Hauser L."/>
            <person name="Kyrpides N."/>
            <person name="Mikhailova N."/>
            <person name="Janssen P.H."/>
            <person name="Kuske C.R."/>
            <person name="Richardson P."/>
        </authorList>
    </citation>
    <scope>NUCLEOTIDE SEQUENCE</scope>
    <source>
        <strain evidence="5">Ellin6076</strain>
    </source>
</reference>
<accession>Q01VR1</accession>
<dbReference type="InterPro" id="IPR017937">
    <property type="entry name" value="Thioredoxin_CS"/>
</dbReference>
<dbReference type="EMBL" id="CP000473">
    <property type="protein sequence ID" value="ABJ86254.1"/>
    <property type="molecule type" value="Genomic_DNA"/>
</dbReference>
<dbReference type="GO" id="GO:0030313">
    <property type="term" value="C:cell envelope"/>
    <property type="evidence" value="ECO:0007669"/>
    <property type="project" value="UniProtKB-SubCell"/>
</dbReference>
<dbReference type="OrthoDB" id="9799347at2"/>
<dbReference type="PANTHER" id="PTHR42852:SF17">
    <property type="entry name" value="THIOREDOXIN-LIKE PROTEIN HI_1115"/>
    <property type="match status" value="1"/>
</dbReference>
<feature type="domain" description="Thioredoxin" evidence="4">
    <location>
        <begin position="103"/>
        <end position="242"/>
    </location>
</feature>
<keyword evidence="3" id="KW-0676">Redox-active center</keyword>
<dbReference type="Pfam" id="PF08534">
    <property type="entry name" value="Redoxin"/>
    <property type="match status" value="1"/>
</dbReference>
<dbReference type="eggNOG" id="COG0526">
    <property type="taxonomic scope" value="Bacteria"/>
</dbReference>
<sequence length="242" mass="26072">MQEVAAKYPGKVTFVSENFGGSKLADKFGVKGYPAVFVDGVLVASPREFGFFGEVEGAGRYAPWRNAASQAKFKDDLRRMIDLILAGRKEQVTREHPADASAPRELATLPALSLTDLSGRPIARDELAGHVVLVEFWATWCPPCRSTLEWLGTLKGKYGDKLAILALAVESPEAGVRSMAAALDPAVRWAITDAATSQAFGDITAVPTLFVFDPTGKTARVLYGAPPDLHDQVTKLLDGLVR</sequence>
<dbReference type="PROSITE" id="PS51352">
    <property type="entry name" value="THIOREDOXIN_2"/>
    <property type="match status" value="1"/>
</dbReference>
<dbReference type="AlphaFoldDB" id="Q01VR1"/>
<gene>
    <name evidence="5" type="ordered locus">Acid_5304</name>
</gene>